<comment type="caution">
    <text evidence="1">The sequence shown here is derived from an EMBL/GenBank/DDBJ whole genome shotgun (WGS) entry which is preliminary data.</text>
</comment>
<sequence length="142" mass="15071">MFSDSSIPRDTIQAYLETHYQVFGGAPATLQIGRFNPALSALHDAHHVACSAFITACNPFSQNLDPQANAARQEALVRDLEALGVAFIEGIGKHPSNTWPGEASLLVLGATLDAAKALGEKHGQNAIVWCGADAVPQLILLR</sequence>
<dbReference type="AlphaFoldDB" id="A0A9X1UGW7"/>
<evidence type="ECO:0000313" key="1">
    <source>
        <dbReference type="EMBL" id="MCG5073448.1"/>
    </source>
</evidence>
<evidence type="ECO:0000313" key="2">
    <source>
        <dbReference type="Proteomes" id="UP001139308"/>
    </source>
</evidence>
<dbReference type="InterPro" id="IPR021710">
    <property type="entry name" value="DUF3293"/>
</dbReference>
<proteinExistence type="predicted"/>
<dbReference type="EMBL" id="JAKLJA010000004">
    <property type="protein sequence ID" value="MCG5073448.1"/>
    <property type="molecule type" value="Genomic_DNA"/>
</dbReference>
<dbReference type="Pfam" id="PF11697">
    <property type="entry name" value="DUF3293"/>
    <property type="match status" value="1"/>
</dbReference>
<organism evidence="1 2">
    <name type="scientific">Paraburkholderia tagetis</name>
    <dbReference type="NCBI Taxonomy" id="2913261"/>
    <lineage>
        <taxon>Bacteria</taxon>
        <taxon>Pseudomonadati</taxon>
        <taxon>Pseudomonadota</taxon>
        <taxon>Betaproteobacteria</taxon>
        <taxon>Burkholderiales</taxon>
        <taxon>Burkholderiaceae</taxon>
        <taxon>Paraburkholderia</taxon>
    </lineage>
</organism>
<gene>
    <name evidence="1" type="ORF">L5014_08730</name>
</gene>
<dbReference type="RefSeq" id="WP_238463174.1">
    <property type="nucleotide sequence ID" value="NZ_JAKLJA010000004.1"/>
</dbReference>
<keyword evidence="2" id="KW-1185">Reference proteome</keyword>
<accession>A0A9X1UGW7</accession>
<protein>
    <submittedName>
        <fullName evidence="1">DUF3293 domain-containing protein</fullName>
    </submittedName>
</protein>
<dbReference type="Proteomes" id="UP001139308">
    <property type="component" value="Unassembled WGS sequence"/>
</dbReference>
<reference evidence="1" key="1">
    <citation type="submission" date="2022-01" db="EMBL/GenBank/DDBJ databases">
        <title>Genome sequence and assembly of Parabukholderia sp. RG36.</title>
        <authorList>
            <person name="Chhetri G."/>
        </authorList>
    </citation>
    <scope>NUCLEOTIDE SEQUENCE</scope>
    <source>
        <strain evidence="1">RG36</strain>
    </source>
</reference>
<name>A0A9X1UGW7_9BURK</name>